<proteinExistence type="predicted"/>
<accession>A0A9N9DKI5</accession>
<gene>
    <name evidence="2" type="ORF">PBRASI_LOCUS9932</name>
</gene>
<feature type="region of interest" description="Disordered" evidence="1">
    <location>
        <begin position="107"/>
        <end position="135"/>
    </location>
</feature>
<keyword evidence="3" id="KW-1185">Reference proteome</keyword>
<sequence>MPRSQEVRKEQAKFLKTHPDPRPLNFFVEFRYRKRVSGYNDYSLCLNNALKAAPESEKLLNLRKKFNGTDYNNDWKQYEDWKENEKVNDKIKKRKRETHASFHKLLDDGIGGKSVHDQKRKQTNENPTSNTNYKENEDICIEDVDNNENEVGEFNKAIVDVLGNAIEYSELAEKICSIYAKQYSDGDLIDLRSCSSFFKILPKSIAKSYLSEMDTITESLIPDDVHQFLVKFFSQNISDNDWQTKVDDLRSSEQNYLITALVRILRRTLPQFVKAFSLGAQNPLQNIATIEQAHLNAFVHPCLDSALWNVAKIHYEYGEIPSKNHINKERADGVGFMTTADKFQIVYVEGSKPVAKQDKEIADAKKISRNLKNIFSKIVKEVIKNRRRLPKRLFIFGAQSFQLRLHLYYLDYCGNFRLNEVDNANLPRDFSEMQDFVYFYECILKWALLVQNVTKSFDDARSEKRPSRLSYANSLLQLDE</sequence>
<comment type="caution">
    <text evidence="2">The sequence shown here is derived from an EMBL/GenBank/DDBJ whole genome shotgun (WGS) entry which is preliminary data.</text>
</comment>
<evidence type="ECO:0000313" key="3">
    <source>
        <dbReference type="Proteomes" id="UP000789739"/>
    </source>
</evidence>
<feature type="compositionally biased region" description="Basic and acidic residues" evidence="1">
    <location>
        <begin position="114"/>
        <end position="123"/>
    </location>
</feature>
<evidence type="ECO:0000313" key="2">
    <source>
        <dbReference type="EMBL" id="CAG8644057.1"/>
    </source>
</evidence>
<protein>
    <submittedName>
        <fullName evidence="2">4656_t:CDS:1</fullName>
    </submittedName>
</protein>
<reference evidence="2" key="1">
    <citation type="submission" date="2021-06" db="EMBL/GenBank/DDBJ databases">
        <authorList>
            <person name="Kallberg Y."/>
            <person name="Tangrot J."/>
            <person name="Rosling A."/>
        </authorList>
    </citation>
    <scope>NUCLEOTIDE SEQUENCE</scope>
    <source>
        <strain evidence="2">BR232B</strain>
    </source>
</reference>
<evidence type="ECO:0000256" key="1">
    <source>
        <dbReference type="SAM" id="MobiDB-lite"/>
    </source>
</evidence>
<dbReference type="EMBL" id="CAJVPI010002478">
    <property type="protein sequence ID" value="CAG8644057.1"/>
    <property type="molecule type" value="Genomic_DNA"/>
</dbReference>
<organism evidence="2 3">
    <name type="scientific">Paraglomus brasilianum</name>
    <dbReference type="NCBI Taxonomy" id="144538"/>
    <lineage>
        <taxon>Eukaryota</taxon>
        <taxon>Fungi</taxon>
        <taxon>Fungi incertae sedis</taxon>
        <taxon>Mucoromycota</taxon>
        <taxon>Glomeromycotina</taxon>
        <taxon>Glomeromycetes</taxon>
        <taxon>Paraglomerales</taxon>
        <taxon>Paraglomeraceae</taxon>
        <taxon>Paraglomus</taxon>
    </lineage>
</organism>
<dbReference type="Proteomes" id="UP000789739">
    <property type="component" value="Unassembled WGS sequence"/>
</dbReference>
<name>A0A9N9DKI5_9GLOM</name>
<dbReference type="AlphaFoldDB" id="A0A9N9DKI5"/>
<dbReference type="OrthoDB" id="2345088at2759"/>
<feature type="compositionally biased region" description="Polar residues" evidence="1">
    <location>
        <begin position="124"/>
        <end position="133"/>
    </location>
</feature>